<feature type="region of interest" description="Disordered" evidence="1">
    <location>
        <begin position="388"/>
        <end position="412"/>
    </location>
</feature>
<protein>
    <submittedName>
        <fullName evidence="2">Uncharacterized protein</fullName>
    </submittedName>
</protein>
<gene>
    <name evidence="2" type="ORF">CONPUDRAFT_152603</name>
</gene>
<dbReference type="OrthoDB" id="3268739at2759"/>
<keyword evidence="3" id="KW-1185">Reference proteome</keyword>
<dbReference type="GeneID" id="19203023"/>
<dbReference type="EMBL" id="JH711577">
    <property type="protein sequence ID" value="EIW81685.1"/>
    <property type="molecule type" value="Genomic_DNA"/>
</dbReference>
<dbReference type="RefSeq" id="XP_007767581.1">
    <property type="nucleotide sequence ID" value="XM_007769391.1"/>
</dbReference>
<evidence type="ECO:0000256" key="1">
    <source>
        <dbReference type="SAM" id="MobiDB-lite"/>
    </source>
</evidence>
<name>A0A5M3MSP8_CONPW</name>
<dbReference type="AlphaFoldDB" id="A0A5M3MSP8"/>
<dbReference type="Proteomes" id="UP000053558">
    <property type="component" value="Unassembled WGS sequence"/>
</dbReference>
<sequence length="467" mass="53037">MALTALEQLVELLPSIKHQILFADANHFLPPQHHRDVRRIVSGLDTAVSQIDAAGSLLRQLRSTAVISRRNHLKLISSPLGLPNETLSNIFVLALPSLVLSDPTDVKPYQLYQRLRMALNLADVCKRWREVALATPWLWNLIRIDWPAHHDPDRSRELVARSRPLPVYVCVYVNRWAPSFRPACEQGLLAPFRESCRIVDVVAYGADSDQTLDMGSLLSTLGDWPHLEQLVLPKSCVYLTTAPLFVNNIRRLDVHLTGGDDCRMFFRLRWAHLESLTLFLGSQAQVDLSSLPYNFPRLEELFLETKSVKFFPPPAAPVSHAGLRLLGICTLGGFYPRATDSDGSETMFLEHVTLPRLTTLMIPVRFRHDVHIIARFLERSACRLATSTMLATSKQEPDSDRESEDGYESEDGHRHELLETSLIKKLILGVSVSKNRRLYGLPEYRACRKRWHAKYTANTQLFLARSL</sequence>
<accession>A0A5M3MSP8</accession>
<comment type="caution">
    <text evidence="2">The sequence shown here is derived from an EMBL/GenBank/DDBJ whole genome shotgun (WGS) entry which is preliminary data.</text>
</comment>
<proteinExistence type="predicted"/>
<evidence type="ECO:0000313" key="3">
    <source>
        <dbReference type="Proteomes" id="UP000053558"/>
    </source>
</evidence>
<evidence type="ECO:0000313" key="2">
    <source>
        <dbReference type="EMBL" id="EIW81685.1"/>
    </source>
</evidence>
<organism evidence="2 3">
    <name type="scientific">Coniophora puteana (strain RWD-64-598)</name>
    <name type="common">Brown rot fungus</name>
    <dbReference type="NCBI Taxonomy" id="741705"/>
    <lineage>
        <taxon>Eukaryota</taxon>
        <taxon>Fungi</taxon>
        <taxon>Dikarya</taxon>
        <taxon>Basidiomycota</taxon>
        <taxon>Agaricomycotina</taxon>
        <taxon>Agaricomycetes</taxon>
        <taxon>Agaricomycetidae</taxon>
        <taxon>Boletales</taxon>
        <taxon>Coniophorineae</taxon>
        <taxon>Coniophoraceae</taxon>
        <taxon>Coniophora</taxon>
    </lineage>
</organism>
<reference evidence="3" key="1">
    <citation type="journal article" date="2012" name="Science">
        <title>The Paleozoic origin of enzymatic lignin decomposition reconstructed from 31 fungal genomes.</title>
        <authorList>
            <person name="Floudas D."/>
            <person name="Binder M."/>
            <person name="Riley R."/>
            <person name="Barry K."/>
            <person name="Blanchette R.A."/>
            <person name="Henrissat B."/>
            <person name="Martinez A.T."/>
            <person name="Otillar R."/>
            <person name="Spatafora J.W."/>
            <person name="Yadav J.S."/>
            <person name="Aerts A."/>
            <person name="Benoit I."/>
            <person name="Boyd A."/>
            <person name="Carlson A."/>
            <person name="Copeland A."/>
            <person name="Coutinho P.M."/>
            <person name="de Vries R.P."/>
            <person name="Ferreira P."/>
            <person name="Findley K."/>
            <person name="Foster B."/>
            <person name="Gaskell J."/>
            <person name="Glotzer D."/>
            <person name="Gorecki P."/>
            <person name="Heitman J."/>
            <person name="Hesse C."/>
            <person name="Hori C."/>
            <person name="Igarashi K."/>
            <person name="Jurgens J.A."/>
            <person name="Kallen N."/>
            <person name="Kersten P."/>
            <person name="Kohler A."/>
            <person name="Kuees U."/>
            <person name="Kumar T.K.A."/>
            <person name="Kuo A."/>
            <person name="LaButti K."/>
            <person name="Larrondo L.F."/>
            <person name="Lindquist E."/>
            <person name="Ling A."/>
            <person name="Lombard V."/>
            <person name="Lucas S."/>
            <person name="Lundell T."/>
            <person name="Martin R."/>
            <person name="McLaughlin D.J."/>
            <person name="Morgenstern I."/>
            <person name="Morin E."/>
            <person name="Murat C."/>
            <person name="Nagy L.G."/>
            <person name="Nolan M."/>
            <person name="Ohm R.A."/>
            <person name="Patyshakuliyeva A."/>
            <person name="Rokas A."/>
            <person name="Ruiz-Duenas F.J."/>
            <person name="Sabat G."/>
            <person name="Salamov A."/>
            <person name="Samejima M."/>
            <person name="Schmutz J."/>
            <person name="Slot J.C."/>
            <person name="St John F."/>
            <person name="Stenlid J."/>
            <person name="Sun H."/>
            <person name="Sun S."/>
            <person name="Syed K."/>
            <person name="Tsang A."/>
            <person name="Wiebenga A."/>
            <person name="Young D."/>
            <person name="Pisabarro A."/>
            <person name="Eastwood D.C."/>
            <person name="Martin F."/>
            <person name="Cullen D."/>
            <person name="Grigoriev I.V."/>
            <person name="Hibbett D.S."/>
        </authorList>
    </citation>
    <scope>NUCLEOTIDE SEQUENCE [LARGE SCALE GENOMIC DNA]</scope>
    <source>
        <strain evidence="3">RWD-64-598 SS2</strain>
    </source>
</reference>
<dbReference type="KEGG" id="cput:CONPUDRAFT_152603"/>